<feature type="compositionally biased region" description="Basic and acidic residues" evidence="1">
    <location>
        <begin position="356"/>
        <end position="366"/>
    </location>
</feature>
<feature type="compositionally biased region" description="Polar residues" evidence="1">
    <location>
        <begin position="468"/>
        <end position="478"/>
    </location>
</feature>
<organism evidence="2 3">
    <name type="scientific">Stereocaulon virgatum</name>
    <dbReference type="NCBI Taxonomy" id="373712"/>
    <lineage>
        <taxon>Eukaryota</taxon>
        <taxon>Fungi</taxon>
        <taxon>Dikarya</taxon>
        <taxon>Ascomycota</taxon>
        <taxon>Pezizomycotina</taxon>
        <taxon>Lecanoromycetes</taxon>
        <taxon>OSLEUM clade</taxon>
        <taxon>Lecanoromycetidae</taxon>
        <taxon>Lecanorales</taxon>
        <taxon>Lecanorineae</taxon>
        <taxon>Stereocaulaceae</taxon>
        <taxon>Stereocaulon</taxon>
    </lineage>
</organism>
<name>A0ABR3ZYL6_9LECA</name>
<dbReference type="InterPro" id="IPR036609">
    <property type="entry name" value="LCCL_sf"/>
</dbReference>
<dbReference type="Pfam" id="PF08642">
    <property type="entry name" value="Rxt3"/>
    <property type="match status" value="1"/>
</dbReference>
<keyword evidence="3" id="KW-1185">Reference proteome</keyword>
<feature type="compositionally biased region" description="Polar residues" evidence="1">
    <location>
        <begin position="334"/>
        <end position="343"/>
    </location>
</feature>
<feature type="region of interest" description="Disordered" evidence="1">
    <location>
        <begin position="88"/>
        <end position="374"/>
    </location>
</feature>
<feature type="region of interest" description="Disordered" evidence="1">
    <location>
        <begin position="896"/>
        <end position="921"/>
    </location>
</feature>
<dbReference type="Proteomes" id="UP001590950">
    <property type="component" value="Unassembled WGS sequence"/>
</dbReference>
<feature type="region of interest" description="Disordered" evidence="1">
    <location>
        <begin position="427"/>
        <end position="489"/>
    </location>
</feature>
<feature type="compositionally biased region" description="Polar residues" evidence="1">
    <location>
        <begin position="547"/>
        <end position="561"/>
    </location>
</feature>
<protein>
    <recommendedName>
        <fullName evidence="4">Rxt3-domain-containing protein</fullName>
    </recommendedName>
</protein>
<evidence type="ECO:0000256" key="1">
    <source>
        <dbReference type="SAM" id="MobiDB-lite"/>
    </source>
</evidence>
<feature type="compositionally biased region" description="Pro residues" evidence="1">
    <location>
        <begin position="171"/>
        <end position="192"/>
    </location>
</feature>
<feature type="region of interest" description="Disordered" evidence="1">
    <location>
        <begin position="547"/>
        <end position="583"/>
    </location>
</feature>
<accession>A0ABR3ZYL6</accession>
<feature type="compositionally biased region" description="Basic and acidic residues" evidence="1">
    <location>
        <begin position="427"/>
        <end position="447"/>
    </location>
</feature>
<feature type="compositionally biased region" description="Basic and acidic residues" evidence="1">
    <location>
        <begin position="654"/>
        <end position="672"/>
    </location>
</feature>
<gene>
    <name evidence="2" type="ORF">N7G274_010035</name>
</gene>
<feature type="compositionally biased region" description="Basic residues" evidence="1">
    <location>
        <begin position="717"/>
        <end position="730"/>
    </location>
</feature>
<feature type="compositionally biased region" description="Polar residues" evidence="1">
    <location>
        <begin position="607"/>
        <end position="621"/>
    </location>
</feature>
<feature type="region of interest" description="Disordered" evidence="1">
    <location>
        <begin position="520"/>
        <end position="539"/>
    </location>
</feature>
<dbReference type="Gene3D" id="2.170.130.20">
    <property type="entry name" value="LCCL-like domain"/>
    <property type="match status" value="1"/>
</dbReference>
<feature type="region of interest" description="Disordered" evidence="1">
    <location>
        <begin position="604"/>
        <end position="771"/>
    </location>
</feature>
<dbReference type="EMBL" id="JBEFKJ010000043">
    <property type="protein sequence ID" value="KAL2037172.1"/>
    <property type="molecule type" value="Genomic_DNA"/>
</dbReference>
<evidence type="ECO:0000313" key="3">
    <source>
        <dbReference type="Proteomes" id="UP001590950"/>
    </source>
</evidence>
<evidence type="ECO:0000313" key="2">
    <source>
        <dbReference type="EMBL" id="KAL2037172.1"/>
    </source>
</evidence>
<dbReference type="SUPFAM" id="SSF69848">
    <property type="entry name" value="LCCL domain"/>
    <property type="match status" value="1"/>
</dbReference>
<reference evidence="2 3" key="1">
    <citation type="submission" date="2024-09" db="EMBL/GenBank/DDBJ databases">
        <title>Rethinking Asexuality: The Enigmatic Case of Functional Sexual Genes in Lepraria (Stereocaulaceae).</title>
        <authorList>
            <person name="Doellman M."/>
            <person name="Sun Y."/>
            <person name="Barcenas-Pena A."/>
            <person name="Lumbsch H.T."/>
            <person name="Grewe F."/>
        </authorList>
    </citation>
    <scope>NUCLEOTIDE SEQUENCE [LARGE SCALE GENOMIC DNA]</scope>
    <source>
        <strain evidence="2 3">Mercado 3170</strain>
    </source>
</reference>
<comment type="caution">
    <text evidence="2">The sequence shown here is derived from an EMBL/GenBank/DDBJ whole genome shotgun (WGS) entry which is preliminary data.</text>
</comment>
<feature type="compositionally biased region" description="Polar residues" evidence="1">
    <location>
        <begin position="525"/>
        <end position="535"/>
    </location>
</feature>
<feature type="compositionally biased region" description="Basic and acidic residues" evidence="1">
    <location>
        <begin position="52"/>
        <end position="66"/>
    </location>
</feature>
<feature type="compositionally biased region" description="Pro residues" evidence="1">
    <location>
        <begin position="202"/>
        <end position="211"/>
    </location>
</feature>
<sequence>MESRNHPSHQPFARPLSQSGVRDARHAPIPPPPYTLQAPLRTSQSTLNHDPFLPRRNEQEDPRQEPYKSLGQASFNLGNYAAGLQREASRVGLENRDRVQENGASWMLGDGRIDRYRSQSGDGSSSSSLPPPPPSVVFGTSLQDPVSQRDAVRQQDHPISSPSMYGATQEVPPPPPPPPPMSGRPMLPPSPSPQYNARAPMPQVPPPPPPFSSRRHLPALSSTTRPGSSMSISSMLDSAPSRNSREPAVAGQINGTSPTSSYSSSAHRMSASSPTKTAHNNGFLHRSSPDKFRTSQAPTNRPFRAYSGGASHRPYTNIKASPPGDSQFGPLSATAMSQYSPQPEITAKLGRRQQHDRHPSSGEIIDRPISQPNGYCESPLDAKRRSEMEALRAETIRLEEAVARDMNTRPARVSSFEYLSREAQLERQTRLEQQAQHERQQRLDQDKLSAAQVSPRDDRLRGMDYPFLTQSSVFSEPPSSGPRPDRESFATRMLDGDMHSQYNLTKGPLSEESLRRLREERQRPNHNAPNYSPSASRHRFLDSGNERQVQLNPQNALSSRDANGGGDGGIQMSRTAEDGSQSHRSMLATMFESKRAGRISPLPQAVQGAQGQTRGPSTDPSIKNEFSRMFAGIGSGVGSNSGASTPFLPPSPKQNHDSDQRLLFPSRKDLVELGKSSRNGSRAGKRSRKVKDDGDVEIIEGHVLNPQTISRKGEKKNIRHGHHHHHRHHHRMDDQNGSSSSHHHHHHHHNPDGTISYHHNSKPPQKPAPRIPATVINNDQILESVRTLPRHHLGSVVYSPTVEPPTSQASIESTLTYTTAPYLIPRYEGKENCTVTVRIPKFYLSREEREQVCLRRAVWGTDVYTDDSDPLTAAIHSGWIRGDWGDLADFSMLELNPPTGLKESEQQSTLSAPPASPMLPPPDKDLHLTLLILPTLQNYTPRVMHGIKSRAWGSDHDGMSYRIEKIAWVDEQSARGEERDGEARRKRLRMMIGSRTAGPAVRFEVGKSLGGGKVGTVAA</sequence>
<evidence type="ECO:0008006" key="4">
    <source>
        <dbReference type="Google" id="ProtNLM"/>
    </source>
</evidence>
<feature type="compositionally biased region" description="Low complexity" evidence="1">
    <location>
        <begin position="220"/>
        <end position="241"/>
    </location>
</feature>
<dbReference type="InterPro" id="IPR013951">
    <property type="entry name" value="Rxt3"/>
</dbReference>
<proteinExistence type="predicted"/>
<feature type="compositionally biased region" description="Low complexity" evidence="1">
    <location>
        <begin position="256"/>
        <end position="273"/>
    </location>
</feature>
<feature type="region of interest" description="Disordered" evidence="1">
    <location>
        <begin position="1"/>
        <end position="74"/>
    </location>
</feature>
<feature type="compositionally biased region" description="Basic and acidic residues" evidence="1">
    <location>
        <begin position="88"/>
        <end position="100"/>
    </location>
</feature>